<dbReference type="Pfam" id="PF10850">
    <property type="entry name" value="DUF2653"/>
    <property type="match status" value="1"/>
</dbReference>
<keyword evidence="2" id="KW-1185">Reference proteome</keyword>
<sequence length="97" mass="11468">MTLRLSMDELVNAVCLNMAMRRQVQPADVEVELCWDEEYGFTAQVWIQGRQQYLVEMNLLEAIEQYVHQQYGHRVFRSDIKLDLNDDEMWADINVSA</sequence>
<evidence type="ECO:0000313" key="1">
    <source>
        <dbReference type="EMBL" id="TVX92975.1"/>
    </source>
</evidence>
<reference evidence="1 2" key="1">
    <citation type="submission" date="2019-07" db="EMBL/GenBank/DDBJ databases">
        <authorList>
            <person name="Kim J."/>
        </authorList>
    </citation>
    <scope>NUCLEOTIDE SEQUENCE [LARGE SCALE GENOMIC DNA]</scope>
    <source>
        <strain evidence="1 2">N4</strain>
    </source>
</reference>
<proteinExistence type="predicted"/>
<gene>
    <name evidence="1" type="ORF">FPZ44_07835</name>
</gene>
<dbReference type="InterPro" id="IPR020516">
    <property type="entry name" value="Uncharacterised_YxcD"/>
</dbReference>
<name>A0A559IZC2_9BACL</name>
<protein>
    <submittedName>
        <fullName evidence="1">DUF2653 family protein</fullName>
    </submittedName>
</protein>
<organism evidence="1 2">
    <name type="scientific">Paenibacillus agilis</name>
    <dbReference type="NCBI Taxonomy" id="3020863"/>
    <lineage>
        <taxon>Bacteria</taxon>
        <taxon>Bacillati</taxon>
        <taxon>Bacillota</taxon>
        <taxon>Bacilli</taxon>
        <taxon>Bacillales</taxon>
        <taxon>Paenibacillaceae</taxon>
        <taxon>Paenibacillus</taxon>
    </lineage>
</organism>
<accession>A0A559IZC2</accession>
<dbReference type="EMBL" id="VNJK01000001">
    <property type="protein sequence ID" value="TVX92975.1"/>
    <property type="molecule type" value="Genomic_DNA"/>
</dbReference>
<evidence type="ECO:0000313" key="2">
    <source>
        <dbReference type="Proteomes" id="UP000318102"/>
    </source>
</evidence>
<dbReference type="AlphaFoldDB" id="A0A559IZC2"/>
<comment type="caution">
    <text evidence="1">The sequence shown here is derived from an EMBL/GenBank/DDBJ whole genome shotgun (WGS) entry which is preliminary data.</text>
</comment>
<dbReference type="OrthoDB" id="2360753at2"/>
<dbReference type="Proteomes" id="UP000318102">
    <property type="component" value="Unassembled WGS sequence"/>
</dbReference>
<dbReference type="RefSeq" id="WP_144989008.1">
    <property type="nucleotide sequence ID" value="NZ_VNJK01000001.1"/>
</dbReference>